<dbReference type="PANTHER" id="PTHR12127:SF7">
    <property type="entry name" value="SD02261P"/>
    <property type="match status" value="1"/>
</dbReference>
<dbReference type="FunFam" id="1.10.287.70:FF:000207">
    <property type="entry name" value="Predicted protein"/>
    <property type="match status" value="1"/>
</dbReference>
<evidence type="ECO:0000256" key="1">
    <source>
        <dbReference type="ARBA" id="ARBA00004141"/>
    </source>
</evidence>
<evidence type="ECO:0000313" key="8">
    <source>
        <dbReference type="Proteomes" id="UP000887574"/>
    </source>
</evidence>
<feature type="region of interest" description="Disordered" evidence="5">
    <location>
        <begin position="183"/>
        <end position="205"/>
    </location>
</feature>
<dbReference type="Proteomes" id="UP000887574">
    <property type="component" value="Unplaced"/>
</dbReference>
<sequence length="205" mass="23264">MVCTIILYLGFLIAGWVIIGPYSIKFRTLSQSSEALFSLLNGDDMFATFYTISDSSTTIKVFGTIYIYLFVCLFIYVVLSLFIAIIMDAYEVVKERYNQGLEVERSTLHEFLASAASPNTDSMEARNLFAADQLLPLDDSWLLRNWPDVRNALRRTWRNRQRTTGQEESAAFAYRSFENPVSENNESLTLNRTSTAEGPIATTQS</sequence>
<accession>A0A915EHN7</accession>
<feature type="domain" description="Polycystin cation channel PKD1/PKD2" evidence="7">
    <location>
        <begin position="2"/>
        <end position="93"/>
    </location>
</feature>
<dbReference type="Pfam" id="PF08016">
    <property type="entry name" value="PKD_channel"/>
    <property type="match status" value="1"/>
</dbReference>
<evidence type="ECO:0000259" key="7">
    <source>
        <dbReference type="Pfam" id="PF08016"/>
    </source>
</evidence>
<keyword evidence="2 6" id="KW-0812">Transmembrane</keyword>
<feature type="transmembrane region" description="Helical" evidence="6">
    <location>
        <begin position="6"/>
        <end position="24"/>
    </location>
</feature>
<organism evidence="8 9">
    <name type="scientific">Ditylenchus dipsaci</name>
    <dbReference type="NCBI Taxonomy" id="166011"/>
    <lineage>
        <taxon>Eukaryota</taxon>
        <taxon>Metazoa</taxon>
        <taxon>Ecdysozoa</taxon>
        <taxon>Nematoda</taxon>
        <taxon>Chromadorea</taxon>
        <taxon>Rhabditida</taxon>
        <taxon>Tylenchina</taxon>
        <taxon>Tylenchomorpha</taxon>
        <taxon>Sphaerularioidea</taxon>
        <taxon>Anguinidae</taxon>
        <taxon>Anguininae</taxon>
        <taxon>Ditylenchus</taxon>
    </lineage>
</organism>
<keyword evidence="4 6" id="KW-0472">Membrane</keyword>
<feature type="transmembrane region" description="Helical" evidence="6">
    <location>
        <begin position="65"/>
        <end position="87"/>
    </location>
</feature>
<evidence type="ECO:0000256" key="4">
    <source>
        <dbReference type="ARBA" id="ARBA00023136"/>
    </source>
</evidence>
<evidence type="ECO:0000256" key="5">
    <source>
        <dbReference type="SAM" id="MobiDB-lite"/>
    </source>
</evidence>
<dbReference type="Gene3D" id="1.10.287.70">
    <property type="match status" value="1"/>
</dbReference>
<evidence type="ECO:0000256" key="3">
    <source>
        <dbReference type="ARBA" id="ARBA00022989"/>
    </source>
</evidence>
<dbReference type="GO" id="GO:0072345">
    <property type="term" value="F:NAADP-sensitive calcium-release channel activity"/>
    <property type="evidence" value="ECO:0007669"/>
    <property type="project" value="TreeGrafter"/>
</dbReference>
<reference evidence="9" key="1">
    <citation type="submission" date="2022-11" db="UniProtKB">
        <authorList>
            <consortium name="WormBaseParasite"/>
        </authorList>
    </citation>
    <scope>IDENTIFICATION</scope>
</reference>
<dbReference type="GO" id="GO:0005886">
    <property type="term" value="C:plasma membrane"/>
    <property type="evidence" value="ECO:0007669"/>
    <property type="project" value="TreeGrafter"/>
</dbReference>
<dbReference type="InterPro" id="IPR013122">
    <property type="entry name" value="PKD1_2_channel"/>
</dbReference>
<comment type="subcellular location">
    <subcellularLocation>
        <location evidence="1">Membrane</location>
        <topology evidence="1">Multi-pass membrane protein</topology>
    </subcellularLocation>
</comment>
<protein>
    <submittedName>
        <fullName evidence="9">Polycystin cation channel PKD1/PKD2 domain-containing protein</fullName>
    </submittedName>
</protein>
<keyword evidence="3 6" id="KW-1133">Transmembrane helix</keyword>
<evidence type="ECO:0000256" key="2">
    <source>
        <dbReference type="ARBA" id="ARBA00022692"/>
    </source>
</evidence>
<proteinExistence type="predicted"/>
<dbReference type="WBParaSite" id="jg6133">
    <property type="protein sequence ID" value="jg6133"/>
    <property type="gene ID" value="jg6133"/>
</dbReference>
<evidence type="ECO:0000256" key="6">
    <source>
        <dbReference type="SAM" id="Phobius"/>
    </source>
</evidence>
<evidence type="ECO:0000313" key="9">
    <source>
        <dbReference type="WBParaSite" id="jg6133"/>
    </source>
</evidence>
<dbReference type="GO" id="GO:0005765">
    <property type="term" value="C:lysosomal membrane"/>
    <property type="evidence" value="ECO:0007669"/>
    <property type="project" value="TreeGrafter"/>
</dbReference>
<dbReference type="PANTHER" id="PTHR12127">
    <property type="entry name" value="MUCOLIPIN"/>
    <property type="match status" value="1"/>
</dbReference>
<dbReference type="AlphaFoldDB" id="A0A915EHN7"/>
<name>A0A915EHN7_9BILA</name>
<keyword evidence="8" id="KW-1185">Reference proteome</keyword>
<dbReference type="InterPro" id="IPR039031">
    <property type="entry name" value="Mucolipin"/>
</dbReference>